<accession>A0A7S9LPP0</accession>
<dbReference type="GO" id="GO:0007165">
    <property type="term" value="P:signal transduction"/>
    <property type="evidence" value="ECO:0007669"/>
    <property type="project" value="UniProtKB-KW"/>
</dbReference>
<dbReference type="GO" id="GO:0016020">
    <property type="term" value="C:membrane"/>
    <property type="evidence" value="ECO:0007669"/>
    <property type="project" value="InterPro"/>
</dbReference>
<dbReference type="AlphaFoldDB" id="A0A7S9LPP0"/>
<dbReference type="PROSITE" id="PS50111">
    <property type="entry name" value="CHEMOTAXIS_TRANSDUC_2"/>
    <property type="match status" value="1"/>
</dbReference>
<feature type="region of interest" description="Disordered" evidence="2">
    <location>
        <begin position="220"/>
        <end position="240"/>
    </location>
</feature>
<dbReference type="InterPro" id="IPR004089">
    <property type="entry name" value="MCPsignal_dom"/>
</dbReference>
<protein>
    <recommendedName>
        <fullName evidence="3">Methyl-accepting transducer domain-containing protein</fullName>
    </recommendedName>
</protein>
<evidence type="ECO:0000259" key="3">
    <source>
        <dbReference type="PROSITE" id="PS50111"/>
    </source>
</evidence>
<reference evidence="4 5" key="1">
    <citation type="submission" date="2020-11" db="EMBL/GenBank/DDBJ databases">
        <title>Description of Pontivivens ytuae sp. nov. isolated from deep sea sediment of Mariana Trench.</title>
        <authorList>
            <person name="Wang Z."/>
            <person name="Sun Q.-L."/>
            <person name="Xu X.-D."/>
            <person name="Tang Y.-Z."/>
            <person name="Zhang J."/>
        </authorList>
    </citation>
    <scope>NUCLEOTIDE SEQUENCE [LARGE SCALE GENOMIC DNA]</scope>
    <source>
        <strain evidence="4 5">MT2928</strain>
    </source>
</reference>
<proteinExistence type="predicted"/>
<evidence type="ECO:0000313" key="5">
    <source>
        <dbReference type="Proteomes" id="UP000594800"/>
    </source>
</evidence>
<dbReference type="RefSeq" id="WP_196102022.1">
    <property type="nucleotide sequence ID" value="NZ_CP064942.1"/>
</dbReference>
<dbReference type="SUPFAM" id="SSF58104">
    <property type="entry name" value="Methyl-accepting chemotaxis protein (MCP) signaling domain"/>
    <property type="match status" value="1"/>
</dbReference>
<name>A0A7S9LPP0_9RHOB</name>
<dbReference type="KEGG" id="poz:I0K15_13445"/>
<dbReference type="Gene3D" id="1.10.287.950">
    <property type="entry name" value="Methyl-accepting chemotaxis protein"/>
    <property type="match status" value="1"/>
</dbReference>
<dbReference type="Proteomes" id="UP000594800">
    <property type="component" value="Chromosome"/>
</dbReference>
<evidence type="ECO:0000256" key="2">
    <source>
        <dbReference type="SAM" id="MobiDB-lite"/>
    </source>
</evidence>
<keyword evidence="5" id="KW-1185">Reference proteome</keyword>
<dbReference type="EMBL" id="CP064942">
    <property type="protein sequence ID" value="QPH52811.1"/>
    <property type="molecule type" value="Genomic_DNA"/>
</dbReference>
<keyword evidence="1" id="KW-0807">Transducer</keyword>
<evidence type="ECO:0000313" key="4">
    <source>
        <dbReference type="EMBL" id="QPH52811.1"/>
    </source>
</evidence>
<sequence>MRDTTEEDVFHAPMGDRMLRVGLCRGRALLCANIALTAATADSEEERQALRDGYDMQVQEIRASLDELLPEAERDDHTGELRGDIQVIRSVLRRLEDATARSGSLSMSRKTAVALSDAIWHQFSPAISKLINRLGEEEARAASQRLETAGQMRSAVDGIMVEIEQVGLQVRLIALNASVEAARAGGASGRSFGVIAEEIRALADTTNRLARDARQHVDRLDAAMGNARGRSAPDTSSEVA</sequence>
<evidence type="ECO:0000256" key="1">
    <source>
        <dbReference type="PROSITE-ProRule" id="PRU00284"/>
    </source>
</evidence>
<dbReference type="Pfam" id="PF00015">
    <property type="entry name" value="MCPsignal"/>
    <property type="match status" value="1"/>
</dbReference>
<organism evidence="4 5">
    <name type="scientific">Pontivivens ytuae</name>
    <dbReference type="NCBI Taxonomy" id="2789856"/>
    <lineage>
        <taxon>Bacteria</taxon>
        <taxon>Pseudomonadati</taxon>
        <taxon>Pseudomonadota</taxon>
        <taxon>Alphaproteobacteria</taxon>
        <taxon>Rhodobacterales</taxon>
        <taxon>Paracoccaceae</taxon>
        <taxon>Pontivivens</taxon>
    </lineage>
</organism>
<feature type="domain" description="Methyl-accepting transducer" evidence="3">
    <location>
        <begin position="136"/>
        <end position="220"/>
    </location>
</feature>
<gene>
    <name evidence="4" type="ORF">I0K15_13445</name>
</gene>